<evidence type="ECO:0000256" key="1">
    <source>
        <dbReference type="SAM" id="Phobius"/>
    </source>
</evidence>
<comment type="caution">
    <text evidence="2">The sequence shown here is derived from an EMBL/GenBank/DDBJ whole genome shotgun (WGS) entry which is preliminary data.</text>
</comment>
<evidence type="ECO:0000313" key="2">
    <source>
        <dbReference type="EMBL" id="KGM99161.1"/>
    </source>
</evidence>
<keyword evidence="1" id="KW-1133">Transmembrane helix</keyword>
<accession>A0A0A0IFY8</accession>
<name>A0A0A0IFY8_CLOBO</name>
<gene>
    <name evidence="2" type="ORF">Z955_08565</name>
</gene>
<organism evidence="2 3">
    <name type="scientific">Clostridium botulinum C/D str. DC5</name>
    <dbReference type="NCBI Taxonomy" id="1443128"/>
    <lineage>
        <taxon>Bacteria</taxon>
        <taxon>Bacillati</taxon>
        <taxon>Bacillota</taxon>
        <taxon>Clostridia</taxon>
        <taxon>Eubacteriales</taxon>
        <taxon>Clostridiaceae</taxon>
        <taxon>Clostridium</taxon>
    </lineage>
</organism>
<sequence>MIMRVENNTKWIIFIIISIVSILIGVSIPNNPNPHVSTNKLDINVWLKSVKNNEKSIITIESNVPDNTEGIVTLEKDDINYRVSSPVKFKDGIARTNEFMLRGGNLPSGEYTMRFKSTLDIVQPVEVQNIIGKNYSNVQSKYIDESVMGRRILFTKKINI</sequence>
<keyword evidence="1" id="KW-0472">Membrane</keyword>
<dbReference type="AlphaFoldDB" id="A0A0A0IFY8"/>
<dbReference type="EMBL" id="JDRY01000038">
    <property type="protein sequence ID" value="KGM99161.1"/>
    <property type="molecule type" value="Genomic_DNA"/>
</dbReference>
<proteinExistence type="predicted"/>
<protein>
    <submittedName>
        <fullName evidence="2">Uncharacterized protein</fullName>
    </submittedName>
</protein>
<feature type="transmembrane region" description="Helical" evidence="1">
    <location>
        <begin position="12"/>
        <end position="29"/>
    </location>
</feature>
<dbReference type="Proteomes" id="UP000030014">
    <property type="component" value="Unassembled WGS sequence"/>
</dbReference>
<keyword evidence="1" id="KW-0812">Transmembrane</keyword>
<evidence type="ECO:0000313" key="3">
    <source>
        <dbReference type="Proteomes" id="UP000030014"/>
    </source>
</evidence>
<reference evidence="2 3" key="1">
    <citation type="submission" date="2014-01" db="EMBL/GenBank/DDBJ databases">
        <title>Plasmidome dynamics in the species complex Clostridium novyi sensu lato converts strains of independent lineages into distinctly different pathogens.</title>
        <authorList>
            <person name="Skarin H."/>
            <person name="Segerman B."/>
        </authorList>
    </citation>
    <scope>NUCLEOTIDE SEQUENCE [LARGE SCALE GENOMIC DNA]</scope>
    <source>
        <strain evidence="2 3">DC5</strain>
    </source>
</reference>